<dbReference type="AlphaFoldDB" id="A0A2L2THM9"/>
<evidence type="ECO:0000256" key="1">
    <source>
        <dbReference type="SAM" id="MobiDB-lite"/>
    </source>
</evidence>
<dbReference type="Proteomes" id="UP000245910">
    <property type="component" value="Chromosome III"/>
</dbReference>
<reference evidence="4" key="1">
    <citation type="submission" date="2014-10" db="EMBL/GenBank/DDBJ databases">
        <authorList>
            <person name="King R."/>
        </authorList>
    </citation>
    <scope>NUCLEOTIDE SEQUENCE [LARGE SCALE GENOMIC DNA]</scope>
    <source>
        <strain evidence="4">A3/5</strain>
    </source>
</reference>
<keyword evidence="4" id="KW-1185">Reference proteome</keyword>
<feature type="region of interest" description="Disordered" evidence="1">
    <location>
        <begin position="62"/>
        <end position="109"/>
    </location>
</feature>
<dbReference type="OrthoDB" id="40579at2759"/>
<dbReference type="InterPro" id="IPR036047">
    <property type="entry name" value="F-box-like_dom_sf"/>
</dbReference>
<protein>
    <recommendedName>
        <fullName evidence="2">F-box domain-containing protein</fullName>
    </recommendedName>
</protein>
<name>A0A2L2THM9_9HYPO</name>
<feature type="compositionally biased region" description="Acidic residues" evidence="1">
    <location>
        <begin position="65"/>
        <end position="74"/>
    </location>
</feature>
<dbReference type="SUPFAM" id="SSF81383">
    <property type="entry name" value="F-box domain"/>
    <property type="match status" value="1"/>
</dbReference>
<accession>A0A2L2THM9</accession>
<dbReference type="InterPro" id="IPR001810">
    <property type="entry name" value="F-box_dom"/>
</dbReference>
<proteinExistence type="predicted"/>
<feature type="compositionally biased region" description="Acidic residues" evidence="1">
    <location>
        <begin position="86"/>
        <end position="96"/>
    </location>
</feature>
<evidence type="ECO:0000313" key="4">
    <source>
        <dbReference type="Proteomes" id="UP000245910"/>
    </source>
</evidence>
<evidence type="ECO:0000259" key="2">
    <source>
        <dbReference type="PROSITE" id="PS50181"/>
    </source>
</evidence>
<feature type="domain" description="F-box" evidence="2">
    <location>
        <begin position="378"/>
        <end position="422"/>
    </location>
</feature>
<evidence type="ECO:0000313" key="3">
    <source>
        <dbReference type="EMBL" id="CEI70482.1"/>
    </source>
</evidence>
<sequence>MAIARIRKPDEPPSAAWEIDGANYIDWRGPWADDLKDQECQDCTTTDRTTANAQILQWESLPCWPEDDDSDDPDWMPAEHSQSDNESLEYDSECETSEAASSENGCDGIGYDSLSEEHDGVKDLYPMPELCDQPRPERLPNGTWYNNKIYYTGNRQGPILCDFPGEGEHKVPPEHIASPSCQSLRGINGHRLSFRQMKNCRNVRFLMPKPQNFRVGVDERLMEKDSFFCLSGESNGSNVIEDYYSVGWKSFSPSRHGCRELRCDWEMVNGGSDGSYSLYPLPVHSYCLDIYAKASYRRIGRVDLDGLWHWREIESRAQADREVLRLHHPDLFRAREWWNLPWYHYTGDEWLVEIPDMRTLLKPCLDVTFAQETSQRQASRLDSIPKELLYQIIDLLSPTDVNSVAKTCHIMYHFTQSRFREIVRKDMAWLWEILEGSQYPESPDRPVNWDPLCPLGIPTPSFPVGLEKEDVEAELWEQIIEEYPEMEEISKAVKTANRKRRDEIVAPYEEKLEYMSQEWLGFRADVETWIRGTQNNTIEVDWGRTWRLFCPETTFLPGLRNRARIWERCQKITGYIEMSRIAGEIDETSPDLLAKLADPSQPGWSTDPEVDGWW</sequence>
<dbReference type="PROSITE" id="PS50181">
    <property type="entry name" value="FBOX"/>
    <property type="match status" value="1"/>
</dbReference>
<organism evidence="3 4">
    <name type="scientific">Fusarium venenatum</name>
    <dbReference type="NCBI Taxonomy" id="56646"/>
    <lineage>
        <taxon>Eukaryota</taxon>
        <taxon>Fungi</taxon>
        <taxon>Dikarya</taxon>
        <taxon>Ascomycota</taxon>
        <taxon>Pezizomycotina</taxon>
        <taxon>Sordariomycetes</taxon>
        <taxon>Hypocreomycetidae</taxon>
        <taxon>Hypocreales</taxon>
        <taxon>Nectriaceae</taxon>
        <taxon>Fusarium</taxon>
    </lineage>
</organism>
<dbReference type="STRING" id="56646.A0A2L2THM9"/>
<dbReference type="EMBL" id="LN649231">
    <property type="protein sequence ID" value="CEI70482.1"/>
    <property type="molecule type" value="Genomic_DNA"/>
</dbReference>